<organism evidence="1 2">
    <name type="scientific">Cryptosporidium xiaoi</name>
    <dbReference type="NCBI Taxonomy" id="659607"/>
    <lineage>
        <taxon>Eukaryota</taxon>
        <taxon>Sar</taxon>
        <taxon>Alveolata</taxon>
        <taxon>Apicomplexa</taxon>
        <taxon>Conoidasida</taxon>
        <taxon>Coccidia</taxon>
        <taxon>Eucoccidiorida</taxon>
        <taxon>Eimeriorina</taxon>
        <taxon>Cryptosporidiidae</taxon>
        <taxon>Cryptosporidium</taxon>
    </lineage>
</organism>
<proteinExistence type="predicted"/>
<sequence>MEENEDSIIDFFSLLSNIIPNSNEFVNPNIDKLEDSQKDEHENDSLKKEKFNKLEKVISEIRSKCSLNDVFNITYDNTCGNSDFFDGINAEQRYLEILEKIPDIHEVREAISSGCLDQEDFEIIVIFFKSIIELCKPENITMMLFDNSDNKRNNQLVSTTNNVSDDDDNFDNIIYKKNSIFPYSIRVIFSTIIKSGNSVNSRYVLFQICNHVVETLIGCNWNDYNILSWFSRPALSEVLVTLTNNDNEQELIDKNEVSISKRKQSCNSCQIKSVVLSSILTKLAEVFKIIENSDDDNIITINLVDNISLCFSISIQIISQYHPSCYNIQINSTNDNGFKSWWLIKPEIFNLIKFNKTTNKNINNSNIYQLSKFLFYKLDSSHLNLRRTSTKSHLIKSVSYNNSSPTGYFCNDNLYANIKLDLPDSLFGFINEHGR</sequence>
<evidence type="ECO:0000313" key="2">
    <source>
        <dbReference type="Proteomes" id="UP001311799"/>
    </source>
</evidence>
<keyword evidence="2" id="KW-1185">Reference proteome</keyword>
<reference evidence="1 2" key="1">
    <citation type="submission" date="2023-10" db="EMBL/GenBank/DDBJ databases">
        <title>Comparative genomics analysis reveals potential genetic determinants of host preference in Cryptosporidium xiaoi.</title>
        <authorList>
            <person name="Xiao L."/>
            <person name="Li J."/>
        </authorList>
    </citation>
    <scope>NUCLEOTIDE SEQUENCE [LARGE SCALE GENOMIC DNA]</scope>
    <source>
        <strain evidence="1 2">52996</strain>
    </source>
</reference>
<accession>A0AAV9XXV2</accession>
<dbReference type="EMBL" id="JAWDEY010000012">
    <property type="protein sequence ID" value="KAK6589457.1"/>
    <property type="molecule type" value="Genomic_DNA"/>
</dbReference>
<comment type="caution">
    <text evidence="1">The sequence shown here is derived from an EMBL/GenBank/DDBJ whole genome shotgun (WGS) entry which is preliminary data.</text>
</comment>
<name>A0AAV9XXV2_9CRYT</name>
<protein>
    <submittedName>
        <fullName evidence="1">Uncharacterized protein</fullName>
    </submittedName>
</protein>
<dbReference type="Proteomes" id="UP001311799">
    <property type="component" value="Unassembled WGS sequence"/>
</dbReference>
<evidence type="ECO:0000313" key="1">
    <source>
        <dbReference type="EMBL" id="KAK6589457.1"/>
    </source>
</evidence>
<dbReference type="AlphaFoldDB" id="A0AAV9XXV2"/>
<gene>
    <name evidence="1" type="ORF">RS030_203210</name>
</gene>